<evidence type="ECO:0000256" key="7">
    <source>
        <dbReference type="ARBA" id="ARBA00023157"/>
    </source>
</evidence>
<dbReference type="STRING" id="144197.ENSSPAP00000029777"/>
<dbReference type="Pfam" id="PF05279">
    <property type="entry name" value="Asp-B-Hydro_N"/>
    <property type="match status" value="1"/>
</dbReference>
<dbReference type="GO" id="GO:0005102">
    <property type="term" value="F:signaling receptor binding"/>
    <property type="evidence" value="ECO:0007669"/>
    <property type="project" value="InterPro"/>
</dbReference>
<name>A0A3B5BM48_9TELE</name>
<keyword evidence="6 11" id="KW-0472">Membrane</keyword>
<evidence type="ECO:0000256" key="11">
    <source>
        <dbReference type="SAM" id="Phobius"/>
    </source>
</evidence>
<evidence type="ECO:0000256" key="8">
    <source>
        <dbReference type="ARBA" id="ARBA00023180"/>
    </source>
</evidence>
<evidence type="ECO:0000259" key="12">
    <source>
        <dbReference type="Pfam" id="PF05279"/>
    </source>
</evidence>
<evidence type="ECO:0000256" key="6">
    <source>
        <dbReference type="ARBA" id="ARBA00023136"/>
    </source>
</evidence>
<keyword evidence="8" id="KW-0325">Glycoprotein</keyword>
<evidence type="ECO:0000256" key="4">
    <source>
        <dbReference type="ARBA" id="ARBA00022692"/>
    </source>
</evidence>
<keyword evidence="7" id="KW-1015">Disulfide bond</keyword>
<keyword evidence="4 11" id="KW-0812">Transmembrane</keyword>
<protein>
    <recommendedName>
        <fullName evidence="2">Triadin</fullName>
    </recommendedName>
</protein>
<feature type="transmembrane region" description="Helical" evidence="11">
    <location>
        <begin position="48"/>
        <end position="70"/>
    </location>
</feature>
<feature type="region of interest" description="Disordered" evidence="10">
    <location>
        <begin position="1"/>
        <end position="32"/>
    </location>
</feature>
<dbReference type="PANTHER" id="PTHR14106">
    <property type="entry name" value="TRIADIN"/>
    <property type="match status" value="1"/>
</dbReference>
<evidence type="ECO:0000256" key="5">
    <source>
        <dbReference type="ARBA" id="ARBA00022989"/>
    </source>
</evidence>
<dbReference type="GO" id="GO:0033017">
    <property type="term" value="C:sarcoplasmic reticulum membrane"/>
    <property type="evidence" value="ECO:0007669"/>
    <property type="project" value="UniProtKB-SubCell"/>
</dbReference>
<dbReference type="GO" id="GO:0051282">
    <property type="term" value="P:regulation of sequestering of calcium ion"/>
    <property type="evidence" value="ECO:0007669"/>
    <property type="project" value="UniProtKB-ARBA"/>
</dbReference>
<feature type="domain" description="Aspartyl beta-hydroxylase/Triadin" evidence="12">
    <location>
        <begin position="45"/>
        <end position="79"/>
    </location>
</feature>
<dbReference type="InterPro" id="IPR007943">
    <property type="entry name" value="Asp-B-hydro/Triadin_dom"/>
</dbReference>
<dbReference type="Ensembl" id="ENSSPAT00000030260.1">
    <property type="protein sequence ID" value="ENSSPAP00000029777.1"/>
    <property type="gene ID" value="ENSSPAG00000022392.1"/>
</dbReference>
<evidence type="ECO:0000256" key="3">
    <source>
        <dbReference type="ARBA" id="ARBA00022553"/>
    </source>
</evidence>
<evidence type="ECO:0000256" key="10">
    <source>
        <dbReference type="SAM" id="MobiDB-lite"/>
    </source>
</evidence>
<evidence type="ECO:0000256" key="9">
    <source>
        <dbReference type="ARBA" id="ARBA00046074"/>
    </source>
</evidence>
<evidence type="ECO:0000256" key="2">
    <source>
        <dbReference type="ARBA" id="ARBA00016711"/>
    </source>
</evidence>
<proteinExistence type="predicted"/>
<feature type="compositionally biased region" description="Polar residues" evidence="10">
    <location>
        <begin position="7"/>
        <end position="16"/>
    </location>
</feature>
<dbReference type="PANTHER" id="PTHR14106:SF0">
    <property type="entry name" value="TRIADIN"/>
    <property type="match status" value="1"/>
</dbReference>
<dbReference type="InterPro" id="IPR010798">
    <property type="entry name" value="Triadin"/>
</dbReference>
<organism evidence="13">
    <name type="scientific">Stegastes partitus</name>
    <name type="common">bicolor damselfish</name>
    <dbReference type="NCBI Taxonomy" id="144197"/>
    <lineage>
        <taxon>Eukaryota</taxon>
        <taxon>Metazoa</taxon>
        <taxon>Chordata</taxon>
        <taxon>Craniata</taxon>
        <taxon>Vertebrata</taxon>
        <taxon>Euteleostomi</taxon>
        <taxon>Actinopterygii</taxon>
        <taxon>Neopterygii</taxon>
        <taxon>Teleostei</taxon>
        <taxon>Neoteleostei</taxon>
        <taxon>Acanthomorphata</taxon>
        <taxon>Ovalentaria</taxon>
        <taxon>Pomacentridae</taxon>
        <taxon>Stegastes</taxon>
    </lineage>
</organism>
<accession>A0A3B5BM48</accession>
<dbReference type="AlphaFoldDB" id="A0A3B5BM48"/>
<keyword evidence="5 11" id="KW-1133">Transmembrane helix</keyword>
<evidence type="ECO:0000313" key="13">
    <source>
        <dbReference type="Ensembl" id="ENSSPAP00000029777.1"/>
    </source>
</evidence>
<reference evidence="13" key="1">
    <citation type="submission" date="2023-09" db="UniProtKB">
        <authorList>
            <consortium name="Ensembl"/>
        </authorList>
    </citation>
    <scope>IDENTIFICATION</scope>
</reference>
<comment type="subcellular location">
    <subcellularLocation>
        <location evidence="1">Sarcoplasmic reticulum membrane</location>
        <topology evidence="1">Single-pass type II membrane protein</topology>
    </subcellularLocation>
</comment>
<evidence type="ECO:0000256" key="1">
    <source>
        <dbReference type="ARBA" id="ARBA00004157"/>
    </source>
</evidence>
<dbReference type="GeneTree" id="ENSGT00510000049207"/>
<comment type="function">
    <text evidence="9">Contributes to the regulation of lumenal Ca2+ release via the sarcoplasmic reticulum calcium release channels RYR1 and RYR2, a key step in triggering skeletal and heart muscle contraction. Required for normal organization of the triad junction, where T-tubules and the sarcoplasmic reticulum terminal cisternae are in close contact. Required for normal skeletal muscle strength. Plays a role in excitation-contraction coupling in the heart and in regulating the rate of heart beats.</text>
</comment>
<sequence>DTPGVQPRSSTTTTMVIESKNGDAGSPPSRVSKKSFKEDVYSTFSSPLAWILVLALVITWSCVFVIMFDLMDYKTISGRPSPGIRKVLKDSGRRGGISRIGSDPMKAVNDAVEESSNVISMVFRFAANLIAPEEDEGTLRNSTRAEKKRKTQCIHETACCFLCEGNTKVQSPFTHFLLSFFRKSICSEEKRFVLMQL</sequence>
<keyword evidence="3" id="KW-0597">Phosphoprotein</keyword>